<evidence type="ECO:0000313" key="4">
    <source>
        <dbReference type="Proteomes" id="UP000267249"/>
    </source>
</evidence>
<feature type="binding site" evidence="2">
    <location>
        <begin position="9"/>
        <end position="16"/>
    </location>
    <ligand>
        <name>ATP</name>
        <dbReference type="ChEBI" id="CHEBI:30616"/>
    </ligand>
</feature>
<dbReference type="GO" id="GO:0016773">
    <property type="term" value="F:phosphotransferase activity, alcohol group as acceptor"/>
    <property type="evidence" value="ECO:0007669"/>
    <property type="project" value="UniProtKB-UniRule"/>
</dbReference>
<protein>
    <recommendedName>
        <fullName evidence="2">Anhydro-N-acetylmuramic acid kinase</fullName>
        <ecNumber evidence="2">2.7.1.170</ecNumber>
    </recommendedName>
    <alternativeName>
        <fullName evidence="2">AnhMurNAc kinase</fullName>
    </alternativeName>
</protein>
<evidence type="ECO:0000256" key="2">
    <source>
        <dbReference type="HAMAP-Rule" id="MF_01270"/>
    </source>
</evidence>
<dbReference type="EMBL" id="CP030139">
    <property type="protein sequence ID" value="AZB72424.1"/>
    <property type="molecule type" value="Genomic_DNA"/>
</dbReference>
<dbReference type="NCBIfam" id="NF007148">
    <property type="entry name" value="PRK09585.3-2"/>
    <property type="match status" value="1"/>
</dbReference>
<dbReference type="SUPFAM" id="SSF53067">
    <property type="entry name" value="Actin-like ATPase domain"/>
    <property type="match status" value="1"/>
</dbReference>
<dbReference type="InterPro" id="IPR043129">
    <property type="entry name" value="ATPase_NBD"/>
</dbReference>
<comment type="catalytic activity">
    <reaction evidence="2">
        <text>1,6-anhydro-N-acetyl-beta-muramate + ATP + H2O = N-acetyl-D-muramate 6-phosphate + ADP + H(+)</text>
        <dbReference type="Rhea" id="RHEA:24952"/>
        <dbReference type="ChEBI" id="CHEBI:15377"/>
        <dbReference type="ChEBI" id="CHEBI:15378"/>
        <dbReference type="ChEBI" id="CHEBI:30616"/>
        <dbReference type="ChEBI" id="CHEBI:58690"/>
        <dbReference type="ChEBI" id="CHEBI:58722"/>
        <dbReference type="ChEBI" id="CHEBI:456216"/>
        <dbReference type="EC" id="2.7.1.170"/>
    </reaction>
</comment>
<sequence length="377" mass="40726">MRVLGLISGTSADGIDAAIAEIRGQQADLQVNLIAFETIAYDPALRDRILEVAAGFPLSVAELTALDATIAQSFARAAQTLIARSGSVDLIGSHGQTIYHQPPQAGQLGWSVQLGWGAAIAQQTGIPTISNFRSADLAVGGQGAPLVPAVDLWLLGSDSENRCVQNIGGIGNLTWLPRRDRPDWQTEVRGWDTGPGNSLLDLAVQKLSQGRLSYDAGGQWAATGQIDQALCDRWLQEDDYFRLPPPKSTGRERYGWQFLETWAAELDRLSAADQLATLTEFTAVSIADNYRRFLPALPDRVLLCGGGLHNQFLVQRLQQHLPTVAIASTDEFGVNSQAKEAISIAVLAYWRQHNRQGNLPAVTGAKRAALLGDVFIP</sequence>
<evidence type="ECO:0000256" key="1">
    <source>
        <dbReference type="ARBA" id="ARBA00022777"/>
    </source>
</evidence>
<dbReference type="EC" id="2.7.1.170" evidence="2"/>
<dbReference type="GO" id="GO:0009254">
    <property type="term" value="P:peptidoglycan turnover"/>
    <property type="evidence" value="ECO:0007669"/>
    <property type="project" value="UniProtKB-UniRule"/>
</dbReference>
<keyword evidence="2" id="KW-0067">ATP-binding</keyword>
<name>A0AAN1QN95_SYNEL</name>
<dbReference type="GO" id="GO:0006040">
    <property type="term" value="P:amino sugar metabolic process"/>
    <property type="evidence" value="ECO:0007669"/>
    <property type="project" value="InterPro"/>
</dbReference>
<proteinExistence type="inferred from homology"/>
<reference evidence="3 4" key="1">
    <citation type="journal article" date="2018" name="Sci. Rep.">
        <title>Genome Features and Biochemical Characteristics of a Robust, Fast Growing and Naturally Transformable Cyanobacterium Synechococcus elongatus PCC 11801 Isolated from India.</title>
        <authorList>
            <person name="Jaiswal D."/>
            <person name="Sengupta A."/>
            <person name="Sohoni S."/>
            <person name="Sengupta S."/>
            <person name="Phadnavis A.G."/>
            <person name="Pakrasi H.B."/>
            <person name="Wangikar P.P."/>
        </authorList>
    </citation>
    <scope>NUCLEOTIDE SEQUENCE [LARGE SCALE GENOMIC DNA]</scope>
    <source>
        <strain evidence="3 4">PCC 11801</strain>
    </source>
</reference>
<dbReference type="InterPro" id="IPR005338">
    <property type="entry name" value="Anhydro_N_Ac-Mur_kinase"/>
</dbReference>
<evidence type="ECO:0000313" key="3">
    <source>
        <dbReference type="EMBL" id="AZB72424.1"/>
    </source>
</evidence>
<keyword evidence="2" id="KW-0547">Nucleotide-binding</keyword>
<dbReference type="GO" id="GO:0097175">
    <property type="term" value="P:1,6-anhydro-N-acetyl-beta-muramic acid catabolic process"/>
    <property type="evidence" value="ECO:0007669"/>
    <property type="project" value="UniProtKB-UniRule"/>
</dbReference>
<accession>A0AAN1QN95</accession>
<dbReference type="RefSeq" id="WP_208676662.1">
    <property type="nucleotide sequence ID" value="NZ_CP030139.2"/>
</dbReference>
<organism evidence="3 4">
    <name type="scientific">Synechococcus elongatus PCC 11801</name>
    <dbReference type="NCBI Taxonomy" id="2219813"/>
    <lineage>
        <taxon>Bacteria</taxon>
        <taxon>Bacillati</taxon>
        <taxon>Cyanobacteriota</taxon>
        <taxon>Cyanophyceae</taxon>
        <taxon>Synechococcales</taxon>
        <taxon>Synechococcaceae</taxon>
        <taxon>Synechococcus</taxon>
    </lineage>
</organism>
<dbReference type="Gene3D" id="3.30.420.40">
    <property type="match status" value="2"/>
</dbReference>
<dbReference type="CDD" id="cd24050">
    <property type="entry name" value="ASKHA_NBD_ANMK"/>
    <property type="match status" value="1"/>
</dbReference>
<dbReference type="HAMAP" id="MF_01270">
    <property type="entry name" value="AnhMurNAc_kinase"/>
    <property type="match status" value="1"/>
</dbReference>
<dbReference type="Pfam" id="PF03702">
    <property type="entry name" value="AnmK"/>
    <property type="match status" value="1"/>
</dbReference>
<keyword evidence="1 2" id="KW-0418">Kinase</keyword>
<dbReference type="AlphaFoldDB" id="A0AAN1QN95"/>
<comment type="pathway">
    <text evidence="2">Amino-sugar metabolism; 1,6-anhydro-N-acetylmuramate degradation.</text>
</comment>
<gene>
    <name evidence="2" type="primary">anmK</name>
    <name evidence="3" type="ORF">DOP62_06535</name>
</gene>
<keyword evidence="2" id="KW-0119">Carbohydrate metabolism</keyword>
<keyword evidence="2 3" id="KW-0808">Transferase</keyword>
<dbReference type="PANTHER" id="PTHR30605">
    <property type="entry name" value="ANHYDRO-N-ACETYLMURAMIC ACID KINASE"/>
    <property type="match status" value="1"/>
</dbReference>
<dbReference type="NCBIfam" id="NF007143">
    <property type="entry name" value="PRK09585.2-2"/>
    <property type="match status" value="1"/>
</dbReference>
<dbReference type="GO" id="GO:0005524">
    <property type="term" value="F:ATP binding"/>
    <property type="evidence" value="ECO:0007669"/>
    <property type="project" value="UniProtKB-UniRule"/>
</dbReference>
<dbReference type="PANTHER" id="PTHR30605:SF0">
    <property type="entry name" value="ANHYDRO-N-ACETYLMURAMIC ACID KINASE"/>
    <property type="match status" value="1"/>
</dbReference>
<comment type="pathway">
    <text evidence="2">Cell wall biogenesis; peptidoglycan recycling.</text>
</comment>
<comment type="similarity">
    <text evidence="2">Belongs to the anhydro-N-acetylmuramic acid kinase family.</text>
</comment>
<dbReference type="GO" id="GO:0016301">
    <property type="term" value="F:kinase activity"/>
    <property type="evidence" value="ECO:0007669"/>
    <property type="project" value="UniProtKB-KW"/>
</dbReference>
<dbReference type="Proteomes" id="UP000267249">
    <property type="component" value="Chromosome"/>
</dbReference>
<comment type="function">
    <text evidence="2">Catalyzes the specific phosphorylation of 1,6-anhydro-N-acetylmuramic acid (anhMurNAc) with the simultaneous cleavage of the 1,6-anhydro ring, generating MurNAc-6-P. Is required for the utilization of anhMurNAc either imported from the medium or derived from its own cell wall murein, and thus plays a role in cell wall recycling.</text>
</comment>